<feature type="repeat" description="ANK" evidence="4">
    <location>
        <begin position="400"/>
        <end position="433"/>
    </location>
</feature>
<feature type="region of interest" description="Disordered" evidence="5">
    <location>
        <begin position="1"/>
        <end position="30"/>
    </location>
</feature>
<dbReference type="Pfam" id="PF12796">
    <property type="entry name" value="Ank_2"/>
    <property type="match status" value="2"/>
</dbReference>
<evidence type="ECO:0000256" key="3">
    <source>
        <dbReference type="ARBA" id="ARBA00023242"/>
    </source>
</evidence>
<protein>
    <submittedName>
        <fullName evidence="7">Ankyrin repeat-containing domain protein</fullName>
    </submittedName>
</protein>
<keyword evidence="3" id="KW-0539">Nucleus</keyword>
<dbReference type="PROSITE" id="PS50297">
    <property type="entry name" value="ANK_REP_REGION"/>
    <property type="match status" value="3"/>
</dbReference>
<evidence type="ECO:0000256" key="5">
    <source>
        <dbReference type="SAM" id="MobiDB-lite"/>
    </source>
</evidence>
<dbReference type="InterPro" id="IPR002110">
    <property type="entry name" value="Ankyrin_rpt"/>
</dbReference>
<evidence type="ECO:0000256" key="1">
    <source>
        <dbReference type="ARBA" id="ARBA00022737"/>
    </source>
</evidence>
<dbReference type="EMBL" id="JAGMWT010000007">
    <property type="protein sequence ID" value="KAH7125580.1"/>
    <property type="molecule type" value="Genomic_DNA"/>
</dbReference>
<dbReference type="GO" id="GO:0000981">
    <property type="term" value="F:DNA-binding transcription factor activity, RNA polymerase II-specific"/>
    <property type="evidence" value="ECO:0007669"/>
    <property type="project" value="InterPro"/>
</dbReference>
<dbReference type="Pfam" id="PF00023">
    <property type="entry name" value="Ank"/>
    <property type="match status" value="1"/>
</dbReference>
<dbReference type="GO" id="GO:0008270">
    <property type="term" value="F:zinc ion binding"/>
    <property type="evidence" value="ECO:0007669"/>
    <property type="project" value="InterPro"/>
</dbReference>
<dbReference type="AlphaFoldDB" id="A0A9P9DRZ5"/>
<feature type="domain" description="Zn(2)-C6 fungal-type" evidence="6">
    <location>
        <begin position="35"/>
        <end position="69"/>
    </location>
</feature>
<dbReference type="SUPFAM" id="SSF48403">
    <property type="entry name" value="Ankyrin repeat"/>
    <property type="match status" value="1"/>
</dbReference>
<proteinExistence type="predicted"/>
<dbReference type="Pfam" id="PF13637">
    <property type="entry name" value="Ank_4"/>
    <property type="match status" value="1"/>
</dbReference>
<feature type="repeat" description="ANK" evidence="4">
    <location>
        <begin position="367"/>
        <end position="399"/>
    </location>
</feature>
<dbReference type="InterPro" id="IPR036770">
    <property type="entry name" value="Ankyrin_rpt-contain_sf"/>
</dbReference>
<evidence type="ECO:0000313" key="7">
    <source>
        <dbReference type="EMBL" id="KAH7125580.1"/>
    </source>
</evidence>
<name>A0A9P9DRZ5_9PLEO</name>
<dbReference type="PANTHER" id="PTHR24126">
    <property type="entry name" value="ANKYRIN REPEAT, PH AND SEC7 DOMAIN CONTAINING PROTEIN SECG-RELATED"/>
    <property type="match status" value="1"/>
</dbReference>
<evidence type="ECO:0000256" key="2">
    <source>
        <dbReference type="ARBA" id="ARBA00023043"/>
    </source>
</evidence>
<reference evidence="7" key="1">
    <citation type="journal article" date="2021" name="Nat. Commun.">
        <title>Genetic determinants of endophytism in the Arabidopsis root mycobiome.</title>
        <authorList>
            <person name="Mesny F."/>
            <person name="Miyauchi S."/>
            <person name="Thiergart T."/>
            <person name="Pickel B."/>
            <person name="Atanasova L."/>
            <person name="Karlsson M."/>
            <person name="Huettel B."/>
            <person name="Barry K.W."/>
            <person name="Haridas S."/>
            <person name="Chen C."/>
            <person name="Bauer D."/>
            <person name="Andreopoulos W."/>
            <person name="Pangilinan J."/>
            <person name="LaButti K."/>
            <person name="Riley R."/>
            <person name="Lipzen A."/>
            <person name="Clum A."/>
            <person name="Drula E."/>
            <person name="Henrissat B."/>
            <person name="Kohler A."/>
            <person name="Grigoriev I.V."/>
            <person name="Martin F.M."/>
            <person name="Hacquard S."/>
        </authorList>
    </citation>
    <scope>NUCLEOTIDE SEQUENCE</scope>
    <source>
        <strain evidence="7">MPI-CAGE-CH-0243</strain>
    </source>
</reference>
<keyword evidence="2 4" id="KW-0040">ANK repeat</keyword>
<gene>
    <name evidence="7" type="ORF">B0J11DRAFT_528742</name>
</gene>
<organism evidence="7 8">
    <name type="scientific">Dendryphion nanum</name>
    <dbReference type="NCBI Taxonomy" id="256645"/>
    <lineage>
        <taxon>Eukaryota</taxon>
        <taxon>Fungi</taxon>
        <taxon>Dikarya</taxon>
        <taxon>Ascomycota</taxon>
        <taxon>Pezizomycotina</taxon>
        <taxon>Dothideomycetes</taxon>
        <taxon>Pleosporomycetidae</taxon>
        <taxon>Pleosporales</taxon>
        <taxon>Torulaceae</taxon>
        <taxon>Dendryphion</taxon>
    </lineage>
</organism>
<dbReference type="PROSITE" id="PS50048">
    <property type="entry name" value="ZN2_CY6_FUNGAL_2"/>
    <property type="match status" value="1"/>
</dbReference>
<accession>A0A9P9DRZ5</accession>
<dbReference type="PANTHER" id="PTHR24126:SF14">
    <property type="entry name" value="ANK_REP_REGION DOMAIN-CONTAINING PROTEIN"/>
    <property type="match status" value="1"/>
</dbReference>
<evidence type="ECO:0000256" key="4">
    <source>
        <dbReference type="PROSITE-ProRule" id="PRU00023"/>
    </source>
</evidence>
<dbReference type="InterPro" id="IPR001138">
    <property type="entry name" value="Zn2Cys6_DnaBD"/>
</dbReference>
<dbReference type="PROSITE" id="PS50088">
    <property type="entry name" value="ANK_REPEAT"/>
    <property type="match status" value="3"/>
</dbReference>
<keyword evidence="8" id="KW-1185">Reference proteome</keyword>
<feature type="repeat" description="ANK" evidence="4">
    <location>
        <begin position="681"/>
        <end position="703"/>
    </location>
</feature>
<comment type="caution">
    <text evidence="7">The sequence shown here is derived from an EMBL/GenBank/DDBJ whole genome shotgun (WGS) entry which is preliminary data.</text>
</comment>
<dbReference type="OrthoDB" id="539213at2759"/>
<dbReference type="Gene3D" id="1.25.40.20">
    <property type="entry name" value="Ankyrin repeat-containing domain"/>
    <property type="match status" value="3"/>
</dbReference>
<keyword evidence="1" id="KW-0677">Repeat</keyword>
<dbReference type="Proteomes" id="UP000700596">
    <property type="component" value="Unassembled WGS sequence"/>
</dbReference>
<dbReference type="CDD" id="cd00067">
    <property type="entry name" value="GAL4"/>
    <property type="match status" value="1"/>
</dbReference>
<evidence type="ECO:0000313" key="8">
    <source>
        <dbReference type="Proteomes" id="UP000700596"/>
    </source>
</evidence>
<sequence length="750" mass="86068">MAEKRQISRFTHQPAARPAAPPGSKRKRPELSFTKCDQCRKDKQKCLPVERQWPHKCTRCIEKEFDCSESRKIDSKKKRKLCPEPQQFEQNEVDDFSNAAQKKLQDWLVLKTLRHMVAMAIDCLKKIIRHEYKLFQWHDDEEREEEEELYDREEIKSYCIFIGVLDDWLMTVAIEMSSLKIPNQSNIPDHMRLWTMFDNFWIEFDTLESHSYSTMRAECSICHSDLEAQVLQDINSTEHIGPRLLACASQWNYHCAHRSNWQERELEDDDSIKSQWGNFVQSCDDFKTKAIDLLNEHGLISEAPPFLKKNPIFLPRLTGLGKNKRQENDLIDCLGRTQLHQYLDHDGRGYARIKQLPISDIDARDIFSRTPLHIACGKSYDLIVYELLKNGADVNIITNDGSTPLHYAAANGLSPVCKRLIDSTEFDINALDSWNRSALYYAIEKRNIVAVEIMIKDPDIDLSVGRNPLALAMRSNDETCVRLLLSSPESREFFEKKSLEVARDIFYAARMHDGTGLNQTFISTCGDIIERLPIRCLNESIIYEEHTLLTWASLKGCLEVVMTLTKNRHVDINILDDGGQTALMCASKSGHLDIVEHFLELPNIEPHITDHEGMTALMCACSWNGTLEIFERLLQCSGQDLSIKDYGGETALMYACRWGKVEIVERIRHLSNYTLNDTNIKGNTSLMLAAADGQSEVVECLLQFPGVGLHRTDTAGKTASDLARENGHFKILDLLDEASRTLFHWIERLH</sequence>
<dbReference type="SMART" id="SM00248">
    <property type="entry name" value="ANK"/>
    <property type="match status" value="9"/>
</dbReference>
<evidence type="ECO:0000259" key="6">
    <source>
        <dbReference type="PROSITE" id="PS50048"/>
    </source>
</evidence>